<evidence type="ECO:0000313" key="2">
    <source>
        <dbReference type="Proteomes" id="UP001343257"/>
    </source>
</evidence>
<reference evidence="1 2" key="1">
    <citation type="submission" date="2023-03" db="EMBL/GenBank/DDBJ databases">
        <title>Bacillus Genome Sequencing.</title>
        <authorList>
            <person name="Dunlap C."/>
        </authorList>
    </citation>
    <scope>NUCLEOTIDE SEQUENCE [LARGE SCALE GENOMIC DNA]</scope>
    <source>
        <strain evidence="1 2">NRS-52</strain>
    </source>
</reference>
<keyword evidence="2" id="KW-1185">Reference proteome</keyword>
<evidence type="ECO:0000313" key="1">
    <source>
        <dbReference type="EMBL" id="MED5020407.1"/>
    </source>
</evidence>
<gene>
    <name evidence="1" type="ORF">P9847_24365</name>
</gene>
<organism evidence="1 2">
    <name type="scientific">Paenibacillus chibensis</name>
    <dbReference type="NCBI Taxonomy" id="59846"/>
    <lineage>
        <taxon>Bacteria</taxon>
        <taxon>Bacillati</taxon>
        <taxon>Bacillota</taxon>
        <taxon>Bacilli</taxon>
        <taxon>Bacillales</taxon>
        <taxon>Paenibacillaceae</taxon>
        <taxon>Paenibacillus</taxon>
    </lineage>
</organism>
<dbReference type="Proteomes" id="UP001343257">
    <property type="component" value="Unassembled WGS sequence"/>
</dbReference>
<name>A0ABU6Q001_9BACL</name>
<accession>A0ABU6Q001</accession>
<dbReference type="EMBL" id="JARTLD010000066">
    <property type="protein sequence ID" value="MED5020407.1"/>
    <property type="molecule type" value="Genomic_DNA"/>
</dbReference>
<sequence>MYLGTGSAVLGIRAATGLIPRVTVFIGLTPMALYPIDKHKEEEISAFSNYARRGGPKA</sequence>
<comment type="caution">
    <text evidence="1">The sequence shown here is derived from an EMBL/GenBank/DDBJ whole genome shotgun (WGS) entry which is preliminary data.</text>
</comment>
<dbReference type="RefSeq" id="WP_328281777.1">
    <property type="nucleotide sequence ID" value="NZ_JARTLD010000066.1"/>
</dbReference>
<proteinExistence type="predicted"/>
<protein>
    <submittedName>
        <fullName evidence="1">Uncharacterized protein</fullName>
    </submittedName>
</protein>